<dbReference type="EMBL" id="VSRR010004717">
    <property type="protein sequence ID" value="MPC40510.1"/>
    <property type="molecule type" value="Genomic_DNA"/>
</dbReference>
<dbReference type="AlphaFoldDB" id="A0A5B7EZJ8"/>
<accession>A0A5B7EZJ8</accession>
<keyword evidence="3" id="KW-1185">Reference proteome</keyword>
<proteinExistence type="predicted"/>
<comment type="caution">
    <text evidence="2">The sequence shown here is derived from an EMBL/GenBank/DDBJ whole genome shotgun (WGS) entry which is preliminary data.</text>
</comment>
<evidence type="ECO:0000256" key="1">
    <source>
        <dbReference type="SAM" id="MobiDB-lite"/>
    </source>
</evidence>
<protein>
    <submittedName>
        <fullName evidence="2">Uncharacterized protein</fullName>
    </submittedName>
</protein>
<reference evidence="2 3" key="1">
    <citation type="submission" date="2019-05" db="EMBL/GenBank/DDBJ databases">
        <title>Another draft genome of Portunus trituberculatus and its Hox gene families provides insights of decapod evolution.</title>
        <authorList>
            <person name="Jeong J.-H."/>
            <person name="Song I."/>
            <person name="Kim S."/>
            <person name="Choi T."/>
            <person name="Kim D."/>
            <person name="Ryu S."/>
            <person name="Kim W."/>
        </authorList>
    </citation>
    <scope>NUCLEOTIDE SEQUENCE [LARGE SCALE GENOMIC DNA]</scope>
    <source>
        <tissue evidence="2">Muscle</tissue>
    </source>
</reference>
<name>A0A5B7EZJ8_PORTR</name>
<feature type="region of interest" description="Disordered" evidence="1">
    <location>
        <begin position="1"/>
        <end position="30"/>
    </location>
</feature>
<evidence type="ECO:0000313" key="3">
    <source>
        <dbReference type="Proteomes" id="UP000324222"/>
    </source>
</evidence>
<organism evidence="2 3">
    <name type="scientific">Portunus trituberculatus</name>
    <name type="common">Swimming crab</name>
    <name type="synonym">Neptunus trituberculatus</name>
    <dbReference type="NCBI Taxonomy" id="210409"/>
    <lineage>
        <taxon>Eukaryota</taxon>
        <taxon>Metazoa</taxon>
        <taxon>Ecdysozoa</taxon>
        <taxon>Arthropoda</taxon>
        <taxon>Crustacea</taxon>
        <taxon>Multicrustacea</taxon>
        <taxon>Malacostraca</taxon>
        <taxon>Eumalacostraca</taxon>
        <taxon>Eucarida</taxon>
        <taxon>Decapoda</taxon>
        <taxon>Pleocyemata</taxon>
        <taxon>Brachyura</taxon>
        <taxon>Eubrachyura</taxon>
        <taxon>Portunoidea</taxon>
        <taxon>Portunidae</taxon>
        <taxon>Portuninae</taxon>
        <taxon>Portunus</taxon>
    </lineage>
</organism>
<dbReference type="Proteomes" id="UP000324222">
    <property type="component" value="Unassembled WGS sequence"/>
</dbReference>
<sequence>MAARGSHATLPCPPITSEQPGRYLPQPHATGTVLSPVSQVRLEMHYRPWCSGYTKDRKRNMNSTRVLDLCEPVCEMLVWDEDKDVIATRYNHKRRISSSGFVVPREAARVK</sequence>
<gene>
    <name evidence="2" type="ORF">E2C01_034070</name>
</gene>
<evidence type="ECO:0000313" key="2">
    <source>
        <dbReference type="EMBL" id="MPC40510.1"/>
    </source>
</evidence>